<evidence type="ECO:0000313" key="2">
    <source>
        <dbReference type="EMBL" id="KAL0453799.1"/>
    </source>
</evidence>
<feature type="region of interest" description="Disordered" evidence="1">
    <location>
        <begin position="88"/>
        <end position="115"/>
    </location>
</feature>
<sequence>MLNLLKYVSMFMTGRTYSNTVAWAMNNRTQVRYQLSSSSASHINQLDLTAFLDMLRQTESLMAIGYHAKVTSSSLHLMTWSRVPKDTRNSIGSHSDEAGTIQSLPTRGRLKAHVV</sequence>
<reference evidence="2" key="2">
    <citation type="journal article" date="2024" name="Plant">
        <title>Genomic evolution and insights into agronomic trait innovations of Sesamum species.</title>
        <authorList>
            <person name="Miao H."/>
            <person name="Wang L."/>
            <person name="Qu L."/>
            <person name="Liu H."/>
            <person name="Sun Y."/>
            <person name="Le M."/>
            <person name="Wang Q."/>
            <person name="Wei S."/>
            <person name="Zheng Y."/>
            <person name="Lin W."/>
            <person name="Duan Y."/>
            <person name="Cao H."/>
            <person name="Xiong S."/>
            <person name="Wang X."/>
            <person name="Wei L."/>
            <person name="Li C."/>
            <person name="Ma Q."/>
            <person name="Ju M."/>
            <person name="Zhao R."/>
            <person name="Li G."/>
            <person name="Mu C."/>
            <person name="Tian Q."/>
            <person name="Mei H."/>
            <person name="Zhang T."/>
            <person name="Gao T."/>
            <person name="Zhang H."/>
        </authorList>
    </citation>
    <scope>NUCLEOTIDE SEQUENCE</scope>
    <source>
        <strain evidence="2">KEN1</strain>
    </source>
</reference>
<reference evidence="2" key="1">
    <citation type="submission" date="2020-06" db="EMBL/GenBank/DDBJ databases">
        <authorList>
            <person name="Li T."/>
            <person name="Hu X."/>
            <person name="Zhang T."/>
            <person name="Song X."/>
            <person name="Zhang H."/>
            <person name="Dai N."/>
            <person name="Sheng W."/>
            <person name="Hou X."/>
            <person name="Wei L."/>
        </authorList>
    </citation>
    <scope>NUCLEOTIDE SEQUENCE</scope>
    <source>
        <strain evidence="2">KEN1</strain>
        <tissue evidence="2">Leaf</tissue>
    </source>
</reference>
<proteinExistence type="predicted"/>
<name>A0AAW2XI76_9LAMI</name>
<organism evidence="2">
    <name type="scientific">Sesamum latifolium</name>
    <dbReference type="NCBI Taxonomy" id="2727402"/>
    <lineage>
        <taxon>Eukaryota</taxon>
        <taxon>Viridiplantae</taxon>
        <taxon>Streptophyta</taxon>
        <taxon>Embryophyta</taxon>
        <taxon>Tracheophyta</taxon>
        <taxon>Spermatophyta</taxon>
        <taxon>Magnoliopsida</taxon>
        <taxon>eudicotyledons</taxon>
        <taxon>Gunneridae</taxon>
        <taxon>Pentapetalae</taxon>
        <taxon>asterids</taxon>
        <taxon>lamiids</taxon>
        <taxon>Lamiales</taxon>
        <taxon>Pedaliaceae</taxon>
        <taxon>Sesamum</taxon>
    </lineage>
</organism>
<gene>
    <name evidence="2" type="ORF">Slati_1358000</name>
</gene>
<protein>
    <submittedName>
        <fullName evidence="2">Uncharacterized protein</fullName>
    </submittedName>
</protein>
<comment type="caution">
    <text evidence="2">The sequence shown here is derived from an EMBL/GenBank/DDBJ whole genome shotgun (WGS) entry which is preliminary data.</text>
</comment>
<accession>A0AAW2XI76</accession>
<dbReference type="AlphaFoldDB" id="A0AAW2XI76"/>
<evidence type="ECO:0000256" key="1">
    <source>
        <dbReference type="SAM" id="MobiDB-lite"/>
    </source>
</evidence>
<dbReference type="EMBL" id="JACGWN010000004">
    <property type="protein sequence ID" value="KAL0453799.1"/>
    <property type="molecule type" value="Genomic_DNA"/>
</dbReference>